<dbReference type="Gene3D" id="1.10.8.430">
    <property type="entry name" value="Helical domain of apoptotic protease-activating factors"/>
    <property type="match status" value="1"/>
</dbReference>
<evidence type="ECO:0000313" key="12">
    <source>
        <dbReference type="Proteomes" id="UP000796880"/>
    </source>
</evidence>
<evidence type="ECO:0000256" key="2">
    <source>
        <dbReference type="ARBA" id="ARBA00022737"/>
    </source>
</evidence>
<evidence type="ECO:0000259" key="8">
    <source>
        <dbReference type="Pfam" id="PF23559"/>
    </source>
</evidence>
<dbReference type="SUPFAM" id="SSF52540">
    <property type="entry name" value="P-loop containing nucleoside triphosphate hydrolases"/>
    <property type="match status" value="1"/>
</dbReference>
<dbReference type="OrthoDB" id="1193190at2759"/>
<dbReference type="InterPro" id="IPR036388">
    <property type="entry name" value="WH-like_DNA-bd_sf"/>
</dbReference>
<dbReference type="EMBL" id="VOIH02000009">
    <property type="protein sequence ID" value="KAF3437465.1"/>
    <property type="molecule type" value="Genomic_DNA"/>
</dbReference>
<sequence length="1116" mass="127311">MASELIGEAFLSASLELLFDRMASQQVVDFVRGNKQLDDGLLKLKMMLLLSVNNGVLNDFEKKQISDPSVRKWLDELKQAIYYAEDLVYQIYTEALRCEHEAGQAKSFKLQVLNYFSSRLSVKKVENEIAHGMKEILDSLAYIVKQKGLLVLKGGPVENKPSPRPLLLSSLEGGDQFASIYGRDAGKEAIVKLLLSDNDVGVDKISVIPIVGVGGIGKTTLAQLVFNDDKVNNFDMKVWVTASHELDVFTLAKSIFGQLSARESCNKDPSKLKLKLKRYLEGIKFLCVLDDVWNENCDDWCALKCIFEVAGHDEDCWQLFAENAFNNVEQSGYPDLEVIGKRIVKNCQGLPLAVKLLGGLLRWERNQKEWEKILKDDTWELIDEKECGIPPALWLSYYYLPPHLKRCFAYCSIFPKGYEFQKEDLILLWMAEDLLQPQKNKMVEEVGEEYLNDLTSRSFFHSRCNLFMMHDLVNDLASFVSGEFCLRLDDNDSKVLTSNVRHLSCLRYNHYIKELEASQEKTLLRTLLPEKWPFEKTLVDLEILQTMQCLRVLRISRLSISKLPDSIGNLKLLRYLDLSMNEIEEIPDTIGTLYNLQTLLLGHCMRLLWLPDSIGNLKHLRYLDLSWTSFLWLPDTICNLHNLQTLSLFNCRVLNRLPTNMAKLINLRHLNIEGIRLSEMPPQMSELRYLQTSSDFVVGKNSGSTIKELGKLHDLRGNLWIRGLENVVNVDDVSEANLKDKKRITELSLRWEDHTDDSERELQVLDRLQPHTNLKELFIVNYGGKCFPNWVGHHSFCNMARMELSDCKNCHWLPPLGQLPSLQKLYVGGFDMVEKVGEEFYASGSSSSTKPFNSLEVLTFSNMSKWKEWSLMRIDQQGGAFSQLKKLELRNCPKLTAACMPHHLPSLKTLQLSGCQNLVASLQSDQLPSLGLLDMHFCLEMESFPQGRLPSNIHQIRIMGCEKLVSLLEEGWPSNLKSLDISACGNPFAHRRSMQWNMGMLTSLSCLHISNVFPLPDSFPEEGQLPTTLACLKLSHLTNVNYLNGKALQHLTSIENLTISHCNQLQCLPEEGLPTSLAQLCIMHCPLLQRRCQRRTGEDWPKIAHIPRIRIIGDDV</sequence>
<dbReference type="Gene3D" id="1.10.10.10">
    <property type="entry name" value="Winged helix-like DNA-binding domain superfamily/Winged helix DNA-binding domain"/>
    <property type="match status" value="1"/>
</dbReference>
<dbReference type="PANTHER" id="PTHR36766:SF40">
    <property type="entry name" value="DISEASE RESISTANCE PROTEIN RGA3"/>
    <property type="match status" value="1"/>
</dbReference>
<dbReference type="Gene3D" id="3.80.10.10">
    <property type="entry name" value="Ribonuclease Inhibitor"/>
    <property type="match status" value="3"/>
</dbReference>
<dbReference type="PANTHER" id="PTHR36766">
    <property type="entry name" value="PLANT BROAD-SPECTRUM MILDEW RESISTANCE PROTEIN RPW8"/>
    <property type="match status" value="1"/>
</dbReference>
<dbReference type="SUPFAM" id="SSF52058">
    <property type="entry name" value="L domain-like"/>
    <property type="match status" value="2"/>
</dbReference>
<dbReference type="Proteomes" id="UP000796880">
    <property type="component" value="Unassembled WGS sequence"/>
</dbReference>
<feature type="domain" description="Disease resistance protein winged helix" evidence="8">
    <location>
        <begin position="413"/>
        <end position="477"/>
    </location>
</feature>
<dbReference type="Gene3D" id="3.40.50.300">
    <property type="entry name" value="P-loop containing nucleotide triphosphate hydrolases"/>
    <property type="match status" value="1"/>
</dbReference>
<dbReference type="InterPro" id="IPR032675">
    <property type="entry name" value="LRR_dom_sf"/>
</dbReference>
<dbReference type="Pfam" id="PF23559">
    <property type="entry name" value="WHD_DRP"/>
    <property type="match status" value="1"/>
</dbReference>
<dbReference type="InterPro" id="IPR056789">
    <property type="entry name" value="LRR_R13L1-DRL21"/>
</dbReference>
<dbReference type="SMART" id="SM00369">
    <property type="entry name" value="LRR_TYP"/>
    <property type="match status" value="3"/>
</dbReference>
<dbReference type="InterPro" id="IPR001611">
    <property type="entry name" value="Leu-rich_rpt"/>
</dbReference>
<keyword evidence="4" id="KW-0611">Plant defense</keyword>
<evidence type="ECO:0008006" key="13">
    <source>
        <dbReference type="Google" id="ProtNLM"/>
    </source>
</evidence>
<dbReference type="Gene3D" id="1.20.5.4130">
    <property type="match status" value="1"/>
</dbReference>
<dbReference type="GO" id="GO:0005524">
    <property type="term" value="F:ATP binding"/>
    <property type="evidence" value="ECO:0007669"/>
    <property type="project" value="UniProtKB-KW"/>
</dbReference>
<keyword evidence="1" id="KW-0433">Leucine-rich repeat</keyword>
<keyword evidence="12" id="KW-1185">Reference proteome</keyword>
<reference evidence="11" key="1">
    <citation type="submission" date="2020-03" db="EMBL/GenBank/DDBJ databases">
        <title>A high-quality chromosome-level genome assembly of a woody plant with both climbing and erect habits, Rhamnella rubrinervis.</title>
        <authorList>
            <person name="Lu Z."/>
            <person name="Yang Y."/>
            <person name="Zhu X."/>
            <person name="Sun Y."/>
        </authorList>
    </citation>
    <scope>NUCLEOTIDE SEQUENCE</scope>
    <source>
        <strain evidence="11">BYM</strain>
        <tissue evidence="11">Leaf</tissue>
    </source>
</reference>
<dbReference type="InterPro" id="IPR002182">
    <property type="entry name" value="NB-ARC"/>
</dbReference>
<dbReference type="InterPro" id="IPR041118">
    <property type="entry name" value="Rx_N"/>
</dbReference>
<keyword evidence="3" id="KW-0547">Nucleotide-binding</keyword>
<dbReference type="FunFam" id="1.10.10.10:FF:000322">
    <property type="entry name" value="Probable disease resistance protein At1g63360"/>
    <property type="match status" value="1"/>
</dbReference>
<dbReference type="GO" id="GO:0043531">
    <property type="term" value="F:ADP binding"/>
    <property type="evidence" value="ECO:0007669"/>
    <property type="project" value="InterPro"/>
</dbReference>
<dbReference type="InterPro" id="IPR027417">
    <property type="entry name" value="P-loop_NTPase"/>
</dbReference>
<dbReference type="PRINTS" id="PR00364">
    <property type="entry name" value="DISEASERSIST"/>
</dbReference>
<dbReference type="InterPro" id="IPR003591">
    <property type="entry name" value="Leu-rich_rpt_typical-subtyp"/>
</dbReference>
<evidence type="ECO:0000256" key="5">
    <source>
        <dbReference type="ARBA" id="ARBA00022840"/>
    </source>
</evidence>
<feature type="domain" description="Disease resistance R13L4/SHOC-2-like LRR" evidence="9">
    <location>
        <begin position="523"/>
        <end position="620"/>
    </location>
</feature>
<dbReference type="Pfam" id="PF18052">
    <property type="entry name" value="Rx_N"/>
    <property type="match status" value="1"/>
</dbReference>
<dbReference type="InterPro" id="IPR055414">
    <property type="entry name" value="LRR_R13L4/SHOC2-like"/>
</dbReference>
<dbReference type="Pfam" id="PF25019">
    <property type="entry name" value="LRR_R13L1-DRL21"/>
    <property type="match status" value="1"/>
</dbReference>
<dbReference type="Pfam" id="PF23598">
    <property type="entry name" value="LRR_14"/>
    <property type="match status" value="1"/>
</dbReference>
<dbReference type="GO" id="GO:0006952">
    <property type="term" value="P:defense response"/>
    <property type="evidence" value="ECO:0007669"/>
    <property type="project" value="UniProtKB-KW"/>
</dbReference>
<dbReference type="PROSITE" id="PS51450">
    <property type="entry name" value="LRR"/>
    <property type="match status" value="1"/>
</dbReference>
<accession>A0A8K0DUE9</accession>
<dbReference type="AlphaFoldDB" id="A0A8K0DUE9"/>
<keyword evidence="2" id="KW-0677">Repeat</keyword>
<evidence type="ECO:0000259" key="7">
    <source>
        <dbReference type="Pfam" id="PF18052"/>
    </source>
</evidence>
<dbReference type="Pfam" id="PF00931">
    <property type="entry name" value="NB-ARC"/>
    <property type="match status" value="1"/>
</dbReference>
<evidence type="ECO:0000259" key="9">
    <source>
        <dbReference type="Pfam" id="PF23598"/>
    </source>
</evidence>
<evidence type="ECO:0000259" key="6">
    <source>
        <dbReference type="Pfam" id="PF00931"/>
    </source>
</evidence>
<keyword evidence="5" id="KW-0067">ATP-binding</keyword>
<evidence type="ECO:0000256" key="4">
    <source>
        <dbReference type="ARBA" id="ARBA00022821"/>
    </source>
</evidence>
<feature type="domain" description="NB-ARC" evidence="6">
    <location>
        <begin position="187"/>
        <end position="305"/>
    </location>
</feature>
<dbReference type="InterPro" id="IPR058922">
    <property type="entry name" value="WHD_DRP"/>
</dbReference>
<dbReference type="GO" id="GO:0051707">
    <property type="term" value="P:response to other organism"/>
    <property type="evidence" value="ECO:0007669"/>
    <property type="project" value="UniProtKB-ARBA"/>
</dbReference>
<evidence type="ECO:0000256" key="1">
    <source>
        <dbReference type="ARBA" id="ARBA00022614"/>
    </source>
</evidence>
<evidence type="ECO:0000259" key="10">
    <source>
        <dbReference type="Pfam" id="PF25019"/>
    </source>
</evidence>
<evidence type="ECO:0000313" key="11">
    <source>
        <dbReference type="EMBL" id="KAF3437465.1"/>
    </source>
</evidence>
<protein>
    <recommendedName>
        <fullName evidence="13">Disease resistance RPP13-like protein 1</fullName>
    </recommendedName>
</protein>
<evidence type="ECO:0000256" key="3">
    <source>
        <dbReference type="ARBA" id="ARBA00022741"/>
    </source>
</evidence>
<comment type="caution">
    <text evidence="11">The sequence shown here is derived from an EMBL/GenBank/DDBJ whole genome shotgun (WGS) entry which is preliminary data.</text>
</comment>
<organism evidence="11 12">
    <name type="scientific">Rhamnella rubrinervis</name>
    <dbReference type="NCBI Taxonomy" id="2594499"/>
    <lineage>
        <taxon>Eukaryota</taxon>
        <taxon>Viridiplantae</taxon>
        <taxon>Streptophyta</taxon>
        <taxon>Embryophyta</taxon>
        <taxon>Tracheophyta</taxon>
        <taxon>Spermatophyta</taxon>
        <taxon>Magnoliopsida</taxon>
        <taxon>eudicotyledons</taxon>
        <taxon>Gunneridae</taxon>
        <taxon>Pentapetalae</taxon>
        <taxon>rosids</taxon>
        <taxon>fabids</taxon>
        <taxon>Rosales</taxon>
        <taxon>Rhamnaceae</taxon>
        <taxon>rhamnoid group</taxon>
        <taxon>Rhamneae</taxon>
        <taxon>Rhamnella</taxon>
    </lineage>
</organism>
<name>A0A8K0DUE9_9ROSA</name>
<gene>
    <name evidence="11" type="ORF">FNV43_RR20218</name>
</gene>
<feature type="domain" description="R13L1/DRL21-like LRR repeat region" evidence="10">
    <location>
        <begin position="706"/>
        <end position="828"/>
    </location>
</feature>
<feature type="domain" description="Disease resistance N-terminal" evidence="7">
    <location>
        <begin position="10"/>
        <end position="106"/>
    </location>
</feature>
<proteinExistence type="predicted"/>
<dbReference type="InterPro" id="IPR042197">
    <property type="entry name" value="Apaf_helical"/>
</dbReference>